<dbReference type="Pfam" id="PF00664">
    <property type="entry name" value="ABC_membrane"/>
    <property type="match status" value="1"/>
</dbReference>
<dbReference type="PANTHER" id="PTHR24221:SF261">
    <property type="entry name" value="GLUTATHIONE_L-CYSTEINE TRANSPORT SYSTEM ATP-BINDING_PERMEASE PROTEIN CYDD"/>
    <property type="match status" value="1"/>
</dbReference>
<sequence length="584" mass="64905">MKDNNHSDRFSTPVKLLSYAEKTARTESFISVLLGLLQVTMTIALAYWVASHLHHAVYQSPYQLPDTESWAYLVGILVTRSLATFLQSRIGNYASIKIRNYLRNWALERTTRLNIRLFPRFKVAEVSNLLTSEIDKQFGYFAEYVAHRKLAVYMPVAVLIAAASVNWVVPLILLFTGPMMVVFMVLVGWKAGDASRDNLQQLNRLGDLLTDRLKNLQPLQLVGTTEQEADALFKQSENYRQSTMKVLRIAFLSGTVLEFFAAVSVALVAVYLGLFFLGKYDIGSWSGLTLFEGVFLLMLAPEFYAPLRKMGALYHQKTDAVTLAEHLIKLDEADAAATKEASSCSLPDIQSIRIEALVSGSGNVNRGVHRPVSFELNTGEALLLKGPSGTGKTTLLDTLAGLRTQVGGKIIVNGEVTDVFRQQSWYRQVGYMPQTAELLFGSLRENLTLGCHYADEVLFEALRAANAESLVRSLPGQLDYVISDGGGRLSGGQAQRIALARVFLHQPSLLLLDEPTANLDEQTAQEFMQQLELYRRRGGMVIMSSHLHHKSDFFDQVVDLEAPASVSQSESETQAKTTRETHSL</sequence>
<evidence type="ECO:0000256" key="4">
    <source>
        <dbReference type="ARBA" id="ARBA00022840"/>
    </source>
</evidence>
<dbReference type="PROSITE" id="PS00211">
    <property type="entry name" value="ABC_TRANSPORTER_1"/>
    <property type="match status" value="1"/>
</dbReference>
<evidence type="ECO:0000256" key="7">
    <source>
        <dbReference type="SAM" id="MobiDB-lite"/>
    </source>
</evidence>
<dbReference type="CDD" id="cd18584">
    <property type="entry name" value="ABC_6TM_AarD_CydD"/>
    <property type="match status" value="1"/>
</dbReference>
<proteinExistence type="predicted"/>
<dbReference type="RefSeq" id="WP_353292866.1">
    <property type="nucleotide sequence ID" value="NZ_BAABWH010000001.1"/>
</dbReference>
<evidence type="ECO:0000259" key="10">
    <source>
        <dbReference type="PROSITE" id="PS50929"/>
    </source>
</evidence>
<dbReference type="InterPro" id="IPR039421">
    <property type="entry name" value="Type_1_exporter"/>
</dbReference>
<dbReference type="Gene3D" id="1.20.1560.10">
    <property type="entry name" value="ABC transporter type 1, transmembrane domain"/>
    <property type="match status" value="1"/>
</dbReference>
<keyword evidence="12" id="KW-1185">Reference proteome</keyword>
<comment type="caution">
    <text evidence="11">The sequence shown here is derived from an EMBL/GenBank/DDBJ whole genome shotgun (WGS) entry which is preliminary data.</text>
</comment>
<evidence type="ECO:0000256" key="8">
    <source>
        <dbReference type="SAM" id="Phobius"/>
    </source>
</evidence>
<keyword evidence="5 8" id="KW-1133">Transmembrane helix</keyword>
<dbReference type="InterPro" id="IPR003593">
    <property type="entry name" value="AAA+_ATPase"/>
</dbReference>
<dbReference type="SUPFAM" id="SSF90123">
    <property type="entry name" value="ABC transporter transmembrane region"/>
    <property type="match status" value="1"/>
</dbReference>
<comment type="subcellular location">
    <subcellularLocation>
        <location evidence="1">Cell membrane</location>
        <topology evidence="1">Multi-pass membrane protein</topology>
    </subcellularLocation>
</comment>
<reference evidence="11 12" key="1">
    <citation type="submission" date="2024-04" db="EMBL/GenBank/DDBJ databases">
        <title>Draft genome sequence of Thalassolituus maritimus NBRC 116585.</title>
        <authorList>
            <person name="Miyakawa T."/>
            <person name="Kusuya Y."/>
            <person name="Miura T."/>
        </authorList>
    </citation>
    <scope>NUCLEOTIDE SEQUENCE [LARGE SCALE GENOMIC DNA]</scope>
    <source>
        <strain evidence="11 12">5NW40-0001</strain>
    </source>
</reference>
<dbReference type="InterPro" id="IPR027417">
    <property type="entry name" value="P-loop_NTPase"/>
</dbReference>
<feature type="domain" description="ABC transmembrane type-1" evidence="10">
    <location>
        <begin position="29"/>
        <end position="319"/>
    </location>
</feature>
<name>A0ABP9ZUV7_9GAMM</name>
<dbReference type="PROSITE" id="PS50893">
    <property type="entry name" value="ABC_TRANSPORTER_2"/>
    <property type="match status" value="1"/>
</dbReference>
<feature type="domain" description="ABC transporter" evidence="9">
    <location>
        <begin position="352"/>
        <end position="584"/>
    </location>
</feature>
<evidence type="ECO:0000256" key="3">
    <source>
        <dbReference type="ARBA" id="ARBA00022741"/>
    </source>
</evidence>
<evidence type="ECO:0000313" key="11">
    <source>
        <dbReference type="EMBL" id="GAA6143911.1"/>
    </source>
</evidence>
<evidence type="ECO:0000259" key="9">
    <source>
        <dbReference type="PROSITE" id="PS50893"/>
    </source>
</evidence>
<dbReference type="InterPro" id="IPR017871">
    <property type="entry name" value="ABC_transporter-like_CS"/>
</dbReference>
<accession>A0ABP9ZUV7</accession>
<feature type="transmembrane region" description="Helical" evidence="8">
    <location>
        <begin position="175"/>
        <end position="192"/>
    </location>
</feature>
<keyword evidence="2 8" id="KW-0812">Transmembrane</keyword>
<dbReference type="NCBIfam" id="TIGR02857">
    <property type="entry name" value="CydD"/>
    <property type="match status" value="1"/>
</dbReference>
<evidence type="ECO:0000313" key="12">
    <source>
        <dbReference type="Proteomes" id="UP001481413"/>
    </source>
</evidence>
<dbReference type="Proteomes" id="UP001481413">
    <property type="component" value="Unassembled WGS sequence"/>
</dbReference>
<gene>
    <name evidence="11" type="primary">cydD</name>
    <name evidence="11" type="ORF">NBRC116585_00280</name>
</gene>
<organism evidence="11 12">
    <name type="scientific">Thalassolituus maritimus</name>
    <dbReference type="NCBI Taxonomy" id="484498"/>
    <lineage>
        <taxon>Bacteria</taxon>
        <taxon>Pseudomonadati</taxon>
        <taxon>Pseudomonadota</taxon>
        <taxon>Gammaproteobacteria</taxon>
        <taxon>Oceanospirillales</taxon>
        <taxon>Oceanospirillaceae</taxon>
        <taxon>Thalassolituus</taxon>
    </lineage>
</organism>
<dbReference type="SUPFAM" id="SSF52540">
    <property type="entry name" value="P-loop containing nucleoside triphosphate hydrolases"/>
    <property type="match status" value="1"/>
</dbReference>
<dbReference type="InterPro" id="IPR003439">
    <property type="entry name" value="ABC_transporter-like_ATP-bd"/>
</dbReference>
<keyword evidence="3" id="KW-0547">Nucleotide-binding</keyword>
<feature type="transmembrane region" description="Helical" evidence="8">
    <location>
        <begin position="249"/>
        <end position="276"/>
    </location>
</feature>
<dbReference type="SMART" id="SM00382">
    <property type="entry name" value="AAA"/>
    <property type="match status" value="1"/>
</dbReference>
<keyword evidence="6 8" id="KW-0472">Membrane</keyword>
<feature type="transmembrane region" description="Helical" evidence="8">
    <location>
        <begin position="70"/>
        <end position="90"/>
    </location>
</feature>
<keyword evidence="4" id="KW-0067">ATP-binding</keyword>
<evidence type="ECO:0000256" key="2">
    <source>
        <dbReference type="ARBA" id="ARBA00022692"/>
    </source>
</evidence>
<dbReference type="PROSITE" id="PS50929">
    <property type="entry name" value="ABC_TM1F"/>
    <property type="match status" value="1"/>
</dbReference>
<dbReference type="InterPro" id="IPR011527">
    <property type="entry name" value="ABC1_TM_dom"/>
</dbReference>
<evidence type="ECO:0000256" key="6">
    <source>
        <dbReference type="ARBA" id="ARBA00023136"/>
    </source>
</evidence>
<dbReference type="Pfam" id="PF00005">
    <property type="entry name" value="ABC_tran"/>
    <property type="match status" value="1"/>
</dbReference>
<dbReference type="PANTHER" id="PTHR24221">
    <property type="entry name" value="ATP-BINDING CASSETTE SUB-FAMILY B"/>
    <property type="match status" value="1"/>
</dbReference>
<dbReference type="InterPro" id="IPR036640">
    <property type="entry name" value="ABC1_TM_sf"/>
</dbReference>
<protein>
    <submittedName>
        <fullName evidence="11">Cysteine/glutathione ABC transporter permease/ATP-binding protein CydD</fullName>
    </submittedName>
</protein>
<dbReference type="EMBL" id="BAABWH010000001">
    <property type="protein sequence ID" value="GAA6143911.1"/>
    <property type="molecule type" value="Genomic_DNA"/>
</dbReference>
<feature type="transmembrane region" description="Helical" evidence="8">
    <location>
        <begin position="150"/>
        <end position="169"/>
    </location>
</feature>
<feature type="transmembrane region" description="Helical" evidence="8">
    <location>
        <begin position="282"/>
        <end position="300"/>
    </location>
</feature>
<feature type="compositionally biased region" description="Polar residues" evidence="7">
    <location>
        <begin position="565"/>
        <end position="576"/>
    </location>
</feature>
<evidence type="ECO:0000256" key="1">
    <source>
        <dbReference type="ARBA" id="ARBA00004651"/>
    </source>
</evidence>
<dbReference type="Gene3D" id="3.40.50.300">
    <property type="entry name" value="P-loop containing nucleotide triphosphate hydrolases"/>
    <property type="match status" value="1"/>
</dbReference>
<evidence type="ECO:0000256" key="5">
    <source>
        <dbReference type="ARBA" id="ARBA00022989"/>
    </source>
</evidence>
<feature type="transmembrane region" description="Helical" evidence="8">
    <location>
        <begin position="29"/>
        <end position="50"/>
    </location>
</feature>
<feature type="region of interest" description="Disordered" evidence="7">
    <location>
        <begin position="564"/>
        <end position="584"/>
    </location>
</feature>
<dbReference type="InterPro" id="IPR014216">
    <property type="entry name" value="ABC_transptr_CydD"/>
</dbReference>